<feature type="non-terminal residue" evidence="1">
    <location>
        <position position="1"/>
    </location>
</feature>
<evidence type="ECO:0000313" key="2">
    <source>
        <dbReference type="Proteomes" id="UP001189429"/>
    </source>
</evidence>
<comment type="caution">
    <text evidence="1">The sequence shown here is derived from an EMBL/GenBank/DDBJ whole genome shotgun (WGS) entry which is preliminary data.</text>
</comment>
<proteinExistence type="predicted"/>
<name>A0ABN9VHV0_9DINO</name>
<protein>
    <submittedName>
        <fullName evidence="1">Uncharacterized protein</fullName>
    </submittedName>
</protein>
<dbReference type="EMBL" id="CAUYUJ010017203">
    <property type="protein sequence ID" value="CAK0872798.1"/>
    <property type="molecule type" value="Genomic_DNA"/>
</dbReference>
<dbReference type="Proteomes" id="UP001189429">
    <property type="component" value="Unassembled WGS sequence"/>
</dbReference>
<accession>A0ABN9VHV0</accession>
<organism evidence="1 2">
    <name type="scientific">Prorocentrum cordatum</name>
    <dbReference type="NCBI Taxonomy" id="2364126"/>
    <lineage>
        <taxon>Eukaryota</taxon>
        <taxon>Sar</taxon>
        <taxon>Alveolata</taxon>
        <taxon>Dinophyceae</taxon>
        <taxon>Prorocentrales</taxon>
        <taxon>Prorocentraceae</taxon>
        <taxon>Prorocentrum</taxon>
    </lineage>
</organism>
<sequence length="63" mass="7048">DGDEPALQEGPIAEELFRVQRELVERAGLPLDLLQSWNLNPLELDQARNKAAVTFFLGLHVHG</sequence>
<gene>
    <name evidence="1" type="ORF">PCOR1329_LOCUS58163</name>
</gene>
<reference evidence="1" key="1">
    <citation type="submission" date="2023-10" db="EMBL/GenBank/DDBJ databases">
        <authorList>
            <person name="Chen Y."/>
            <person name="Shah S."/>
            <person name="Dougan E. K."/>
            <person name="Thang M."/>
            <person name="Chan C."/>
        </authorList>
    </citation>
    <scope>NUCLEOTIDE SEQUENCE [LARGE SCALE GENOMIC DNA]</scope>
</reference>
<keyword evidence="2" id="KW-1185">Reference proteome</keyword>
<feature type="non-terminal residue" evidence="1">
    <location>
        <position position="63"/>
    </location>
</feature>
<evidence type="ECO:0000313" key="1">
    <source>
        <dbReference type="EMBL" id="CAK0872798.1"/>
    </source>
</evidence>